<name>A0A1C5I610_9ACTN</name>
<dbReference type="InterPro" id="IPR001412">
    <property type="entry name" value="aa-tRNA-synth_I_CS"/>
</dbReference>
<evidence type="ECO:0000256" key="7">
    <source>
        <dbReference type="ARBA" id="ARBA00048248"/>
    </source>
</evidence>
<feature type="binding site" evidence="8">
    <location>
        <position position="46"/>
    </location>
    <ligand>
        <name>L-tyrosine</name>
        <dbReference type="ChEBI" id="CHEBI:58315"/>
    </ligand>
</feature>
<dbReference type="InterPro" id="IPR024088">
    <property type="entry name" value="Tyr-tRNA-ligase_bac-type"/>
</dbReference>
<dbReference type="InterPro" id="IPR014729">
    <property type="entry name" value="Rossmann-like_a/b/a_fold"/>
</dbReference>
<dbReference type="GO" id="GO:0006437">
    <property type="term" value="P:tyrosyl-tRNA aminoacylation"/>
    <property type="evidence" value="ECO:0007669"/>
    <property type="project" value="UniProtKB-UniRule"/>
</dbReference>
<feature type="binding site" evidence="8">
    <location>
        <position position="179"/>
    </location>
    <ligand>
        <name>L-tyrosine</name>
        <dbReference type="ChEBI" id="CHEBI:58315"/>
    </ligand>
</feature>
<evidence type="ECO:0000256" key="2">
    <source>
        <dbReference type="ARBA" id="ARBA00022741"/>
    </source>
</evidence>
<dbReference type="Pfam" id="PF22421">
    <property type="entry name" value="SYY_C-terminal"/>
    <property type="match status" value="1"/>
</dbReference>
<dbReference type="PROSITE" id="PS00178">
    <property type="entry name" value="AA_TRNA_LIGASE_I"/>
    <property type="match status" value="1"/>
</dbReference>
<feature type="binding site" evidence="8">
    <location>
        <position position="242"/>
    </location>
    <ligand>
        <name>ATP</name>
        <dbReference type="ChEBI" id="CHEBI:30616"/>
    </ligand>
</feature>
<comment type="subunit">
    <text evidence="8">Homodimer.</text>
</comment>
<organism evidence="11 12">
    <name type="scientific">Micromonospora siamensis</name>
    <dbReference type="NCBI Taxonomy" id="299152"/>
    <lineage>
        <taxon>Bacteria</taxon>
        <taxon>Bacillati</taxon>
        <taxon>Actinomycetota</taxon>
        <taxon>Actinomycetes</taxon>
        <taxon>Micromonosporales</taxon>
        <taxon>Micromonosporaceae</taxon>
        <taxon>Micromonospora</taxon>
    </lineage>
</organism>
<evidence type="ECO:0000313" key="12">
    <source>
        <dbReference type="Proteomes" id="UP000198210"/>
    </source>
</evidence>
<keyword evidence="8" id="KW-0963">Cytoplasm</keyword>
<keyword evidence="3 8" id="KW-0067">ATP-binding</keyword>
<evidence type="ECO:0000256" key="5">
    <source>
        <dbReference type="ARBA" id="ARBA00022917"/>
    </source>
</evidence>
<reference evidence="11 12" key="1">
    <citation type="submission" date="2016-06" db="EMBL/GenBank/DDBJ databases">
        <authorList>
            <person name="Kjaerup R.B."/>
            <person name="Dalgaard T.S."/>
            <person name="Juul-Madsen H.R."/>
        </authorList>
    </citation>
    <scope>NUCLEOTIDE SEQUENCE [LARGE SCALE GENOMIC DNA]</scope>
    <source>
        <strain evidence="11 12">DSM 45097</strain>
    </source>
</reference>
<dbReference type="GO" id="GO:0004831">
    <property type="term" value="F:tyrosine-tRNA ligase activity"/>
    <property type="evidence" value="ECO:0007669"/>
    <property type="project" value="UniProtKB-UniRule"/>
</dbReference>
<comment type="similarity">
    <text evidence="8">Belongs to the class-I aminoacyl-tRNA synthetase family. TyrS type 1 subfamily.</text>
</comment>
<dbReference type="Gene3D" id="1.10.240.10">
    <property type="entry name" value="Tyrosyl-Transfer RNA Synthetase"/>
    <property type="match status" value="1"/>
</dbReference>
<feature type="short sequence motif" description="'HIGH' region" evidence="8">
    <location>
        <begin position="51"/>
        <end position="60"/>
    </location>
</feature>
<sequence length="429" mass="47622">MTVTDSKRPHGRDSLTEDLRWRGLIQDSTGPDELRELLDGGTATFYVGFDPTAPSLHVGHLMQVATARRLQLAGHRPLLLVGGATGQIGDPKESAERTLNPPEVVAGWVQRIRDQLAPFVSYEGENAARLVNNLDWTGQMSVVEFLRDVGKHFPVNKMLAREVVKARLESGISFTEFSYQLLQANDFFELHRRHGCQLQYGGSDQWGNITAGVDYVRRRGAGPVQAFTTPLVTRADGTKFGKTEGGAVWLDPEMTSPYAFYQFWVNADDRDVTRYLRYFSFRSREELEELEKDTAERPQARLAQRALAEELTTLVHGEREMAQAVAASQALFGRGSLEELSPETLRAALTEAGLVHLTELPDVAGLLKESGLVPSMKEARRVITEGGAYVNNTRVTEVDATVSPADLLHGRYLVLRRGKRSFAGVELGR</sequence>
<dbReference type="GO" id="GO:0005829">
    <property type="term" value="C:cytosol"/>
    <property type="evidence" value="ECO:0007669"/>
    <property type="project" value="TreeGrafter"/>
</dbReference>
<protein>
    <recommendedName>
        <fullName evidence="8">Tyrosine--tRNA ligase</fullName>
        <ecNumber evidence="8">6.1.1.1</ecNumber>
    </recommendedName>
    <alternativeName>
        <fullName evidence="8">Tyrosyl-tRNA synthetase</fullName>
        <shortName evidence="8">TyrRS</shortName>
    </alternativeName>
</protein>
<evidence type="ECO:0000256" key="6">
    <source>
        <dbReference type="ARBA" id="ARBA00023146"/>
    </source>
</evidence>
<dbReference type="InterPro" id="IPR002307">
    <property type="entry name" value="Tyr-tRNA-ligase"/>
</dbReference>
<keyword evidence="5 8" id="KW-0648">Protein biosynthesis</keyword>
<dbReference type="FunFam" id="1.10.240.10:FF:000001">
    <property type="entry name" value="Tyrosine--tRNA ligase"/>
    <property type="match status" value="1"/>
</dbReference>
<evidence type="ECO:0000256" key="1">
    <source>
        <dbReference type="ARBA" id="ARBA00022598"/>
    </source>
</evidence>
<keyword evidence="12" id="KW-1185">Reference proteome</keyword>
<keyword evidence="4 9" id="KW-0694">RNA-binding</keyword>
<dbReference type="PANTHER" id="PTHR11766">
    <property type="entry name" value="TYROSYL-TRNA SYNTHETASE"/>
    <property type="match status" value="1"/>
</dbReference>
<dbReference type="PROSITE" id="PS50889">
    <property type="entry name" value="S4"/>
    <property type="match status" value="1"/>
</dbReference>
<dbReference type="Proteomes" id="UP000198210">
    <property type="component" value="Chromosome I"/>
</dbReference>
<dbReference type="EMBL" id="LT607751">
    <property type="protein sequence ID" value="SCG53386.1"/>
    <property type="molecule type" value="Genomic_DNA"/>
</dbReference>
<evidence type="ECO:0000256" key="3">
    <source>
        <dbReference type="ARBA" id="ARBA00022840"/>
    </source>
</evidence>
<dbReference type="InterPro" id="IPR054608">
    <property type="entry name" value="SYY-like_C"/>
</dbReference>
<feature type="short sequence motif" description="'KMSKS' region" evidence="8">
    <location>
        <begin position="239"/>
        <end position="243"/>
    </location>
</feature>
<dbReference type="PANTHER" id="PTHR11766:SF0">
    <property type="entry name" value="TYROSINE--TRNA LIGASE, MITOCHONDRIAL"/>
    <property type="match status" value="1"/>
</dbReference>
<dbReference type="InterPro" id="IPR036986">
    <property type="entry name" value="S4_RNA-bd_sf"/>
</dbReference>
<dbReference type="PRINTS" id="PR01040">
    <property type="entry name" value="TRNASYNTHTYR"/>
</dbReference>
<dbReference type="Gene3D" id="3.10.290.10">
    <property type="entry name" value="RNA-binding S4 domain"/>
    <property type="match status" value="1"/>
</dbReference>
<dbReference type="InterPro" id="IPR002305">
    <property type="entry name" value="aa-tRNA-synth_Ic"/>
</dbReference>
<evidence type="ECO:0000313" key="11">
    <source>
        <dbReference type="EMBL" id="SCG53386.1"/>
    </source>
</evidence>
<evidence type="ECO:0000256" key="8">
    <source>
        <dbReference type="HAMAP-Rule" id="MF_02006"/>
    </source>
</evidence>
<dbReference type="AlphaFoldDB" id="A0A1C5I610"/>
<dbReference type="GO" id="GO:0005524">
    <property type="term" value="F:ATP binding"/>
    <property type="evidence" value="ECO:0007669"/>
    <property type="project" value="UniProtKB-UniRule"/>
</dbReference>
<dbReference type="SUPFAM" id="SSF52374">
    <property type="entry name" value="Nucleotidylyl transferase"/>
    <property type="match status" value="1"/>
</dbReference>
<feature type="binding site" evidence="8">
    <location>
        <position position="183"/>
    </location>
    <ligand>
        <name>L-tyrosine</name>
        <dbReference type="ChEBI" id="CHEBI:58315"/>
    </ligand>
</feature>
<dbReference type="CDD" id="cd00165">
    <property type="entry name" value="S4"/>
    <property type="match status" value="1"/>
</dbReference>
<dbReference type="Pfam" id="PF00579">
    <property type="entry name" value="tRNA-synt_1b"/>
    <property type="match status" value="1"/>
</dbReference>
<dbReference type="GO" id="GO:0003723">
    <property type="term" value="F:RNA binding"/>
    <property type="evidence" value="ECO:0007669"/>
    <property type="project" value="UniProtKB-KW"/>
</dbReference>
<comment type="function">
    <text evidence="8">Catalyzes the attachment of tyrosine to tRNA(Tyr) in a two-step reaction: tyrosine is first activated by ATP to form Tyr-AMP and then transferred to the acceptor end of tRNA(Tyr).</text>
</comment>
<comment type="catalytic activity">
    <reaction evidence="7 8">
        <text>tRNA(Tyr) + L-tyrosine + ATP = L-tyrosyl-tRNA(Tyr) + AMP + diphosphate + H(+)</text>
        <dbReference type="Rhea" id="RHEA:10220"/>
        <dbReference type="Rhea" id="RHEA-COMP:9706"/>
        <dbReference type="Rhea" id="RHEA-COMP:9707"/>
        <dbReference type="ChEBI" id="CHEBI:15378"/>
        <dbReference type="ChEBI" id="CHEBI:30616"/>
        <dbReference type="ChEBI" id="CHEBI:33019"/>
        <dbReference type="ChEBI" id="CHEBI:58315"/>
        <dbReference type="ChEBI" id="CHEBI:78442"/>
        <dbReference type="ChEBI" id="CHEBI:78536"/>
        <dbReference type="ChEBI" id="CHEBI:456215"/>
        <dbReference type="EC" id="6.1.1.1"/>
    </reaction>
</comment>
<evidence type="ECO:0000259" key="10">
    <source>
        <dbReference type="Pfam" id="PF22421"/>
    </source>
</evidence>
<feature type="domain" description="Tyrosine--tRNA ligase SYY-like C-terminal" evidence="10">
    <location>
        <begin position="363"/>
        <end position="423"/>
    </location>
</feature>
<evidence type="ECO:0000256" key="4">
    <source>
        <dbReference type="ARBA" id="ARBA00022884"/>
    </source>
</evidence>
<proteinExistence type="inferred from homology"/>
<dbReference type="CDD" id="cd00805">
    <property type="entry name" value="TyrRS_core"/>
    <property type="match status" value="1"/>
</dbReference>
<dbReference type="SUPFAM" id="SSF55174">
    <property type="entry name" value="Alpha-L RNA-binding motif"/>
    <property type="match status" value="1"/>
</dbReference>
<keyword evidence="6 8" id="KW-0030">Aminoacyl-tRNA synthetase</keyword>
<dbReference type="NCBIfam" id="TIGR00234">
    <property type="entry name" value="tyrS"/>
    <property type="match status" value="1"/>
</dbReference>
<comment type="subcellular location">
    <subcellularLocation>
        <location evidence="8">Cytoplasm</location>
    </subcellularLocation>
</comment>
<dbReference type="Gene3D" id="3.40.50.620">
    <property type="entry name" value="HUPs"/>
    <property type="match status" value="1"/>
</dbReference>
<evidence type="ECO:0000256" key="9">
    <source>
        <dbReference type="PROSITE-ProRule" id="PRU00182"/>
    </source>
</evidence>
<dbReference type="EC" id="6.1.1.1" evidence="8"/>
<keyword evidence="1 8" id="KW-0436">Ligase</keyword>
<accession>A0A1C5I610</accession>
<dbReference type="HAMAP" id="MF_02006">
    <property type="entry name" value="Tyr_tRNA_synth_type1"/>
    <property type="match status" value="1"/>
</dbReference>
<gene>
    <name evidence="8" type="primary">tyrS</name>
    <name evidence="11" type="ORF">GA0074704_2926</name>
</gene>
<keyword evidence="2 8" id="KW-0547">Nucleotide-binding</keyword>
<dbReference type="InterPro" id="IPR024107">
    <property type="entry name" value="Tyr-tRNA-ligase_bac_1"/>
</dbReference>